<dbReference type="RefSeq" id="WP_045534307.1">
    <property type="nucleotide sequence ID" value="NZ_AP014569.1"/>
</dbReference>
<keyword evidence="4" id="KW-1185">Reference proteome</keyword>
<dbReference type="GO" id="GO:0016020">
    <property type="term" value="C:membrane"/>
    <property type="evidence" value="ECO:0007669"/>
    <property type="project" value="InterPro"/>
</dbReference>
<dbReference type="AlphaFoldDB" id="A0A060NKW9"/>
<reference evidence="3 4" key="1">
    <citation type="journal article" date="2014" name="Nat. Commun.">
        <title>Physiological and genomic features of highly alkaliphilic hydrogen-utilizing Betaproteobacteria from a continental serpentinizing site.</title>
        <authorList>
            <person name="Suzuki S."/>
            <person name="Kuenen J.G."/>
            <person name="Schipper K."/>
            <person name="van der Velde S."/>
            <person name="Ishii S."/>
            <person name="Wu A."/>
            <person name="Sorokin D.Y."/>
            <person name="Tenney A."/>
            <person name="Meng X.Y."/>
            <person name="Morrill P.L."/>
            <person name="Kamagata Y."/>
            <person name="Muyzer G."/>
            <person name="Nealson K.H."/>
        </authorList>
    </citation>
    <scope>NUCLEOTIDE SEQUENCE [LARGE SCALE GENOMIC DNA]</scope>
    <source>
        <strain evidence="3 4">B1</strain>
    </source>
</reference>
<dbReference type="Proteomes" id="UP000066014">
    <property type="component" value="Chromosome"/>
</dbReference>
<dbReference type="OrthoDB" id="8419862at2"/>
<accession>A0A060NKW9</accession>
<dbReference type="KEGG" id="cbab:SMCB_0114"/>
<gene>
    <name evidence="3" type="ORF">SMCB_0114</name>
</gene>
<dbReference type="EMBL" id="AP014569">
    <property type="protein sequence ID" value="BAO82342.1"/>
    <property type="molecule type" value="Genomic_DNA"/>
</dbReference>
<evidence type="ECO:0000256" key="1">
    <source>
        <dbReference type="SAM" id="Phobius"/>
    </source>
</evidence>
<proteinExistence type="predicted"/>
<dbReference type="InterPro" id="IPR008457">
    <property type="entry name" value="Cu-R_CopD_dom"/>
</dbReference>
<name>A0A060NKW9_9BURK</name>
<sequence length="155" mass="17004">MLYASLKTVHLLAIIVWLGGMVFAMFFLRPALATLEPSVRLPIMHEVMRRFANAVVAVSLVALFTGLWMIGNVARAASEGGGSFTMPLDWKVMSTLGVLMLLIVGHIRFALFKRCDKAVQAKDWPAAAAVMDKVRTWVLVNLAIGVFIVGFTLLN</sequence>
<protein>
    <submittedName>
        <fullName evidence="3">Predicted integral membrane protein</fullName>
    </submittedName>
</protein>
<feature type="transmembrane region" description="Helical" evidence="1">
    <location>
        <begin position="90"/>
        <end position="113"/>
    </location>
</feature>
<keyword evidence="1" id="KW-0812">Transmembrane</keyword>
<dbReference type="Pfam" id="PF05425">
    <property type="entry name" value="CopD"/>
    <property type="match status" value="1"/>
</dbReference>
<evidence type="ECO:0000313" key="4">
    <source>
        <dbReference type="Proteomes" id="UP000066014"/>
    </source>
</evidence>
<feature type="transmembrane region" description="Helical" evidence="1">
    <location>
        <begin position="51"/>
        <end position="70"/>
    </location>
</feature>
<feature type="transmembrane region" description="Helical" evidence="1">
    <location>
        <begin position="12"/>
        <end position="31"/>
    </location>
</feature>
<evidence type="ECO:0000259" key="2">
    <source>
        <dbReference type="Pfam" id="PF05425"/>
    </source>
</evidence>
<dbReference type="HOGENOM" id="CLU_106186_0_0_4"/>
<keyword evidence="1" id="KW-1133">Transmembrane helix</keyword>
<feature type="transmembrane region" description="Helical" evidence="1">
    <location>
        <begin position="134"/>
        <end position="154"/>
    </location>
</feature>
<keyword evidence="1" id="KW-0472">Membrane</keyword>
<organism evidence="3 4">
    <name type="scientific">Serpentinimonas maccroryi</name>
    <dbReference type="NCBI Taxonomy" id="1458426"/>
    <lineage>
        <taxon>Bacteria</taxon>
        <taxon>Pseudomonadati</taxon>
        <taxon>Pseudomonadota</taxon>
        <taxon>Betaproteobacteria</taxon>
        <taxon>Burkholderiales</taxon>
        <taxon>Comamonadaceae</taxon>
        <taxon>Serpentinimonas</taxon>
    </lineage>
</organism>
<feature type="domain" description="Copper resistance protein D" evidence="2">
    <location>
        <begin position="46"/>
        <end position="152"/>
    </location>
</feature>
<evidence type="ECO:0000313" key="3">
    <source>
        <dbReference type="EMBL" id="BAO82342.1"/>
    </source>
</evidence>